<name>A0AAD7NK16_9AGAR</name>
<dbReference type="AlphaFoldDB" id="A0AAD7NK16"/>
<gene>
    <name evidence="1" type="ORF">B0H16DRAFT_1454891</name>
</gene>
<reference evidence="1" key="1">
    <citation type="submission" date="2023-03" db="EMBL/GenBank/DDBJ databases">
        <title>Massive genome expansion in bonnet fungi (Mycena s.s.) driven by repeated elements and novel gene families across ecological guilds.</title>
        <authorList>
            <consortium name="Lawrence Berkeley National Laboratory"/>
            <person name="Harder C.B."/>
            <person name="Miyauchi S."/>
            <person name="Viragh M."/>
            <person name="Kuo A."/>
            <person name="Thoen E."/>
            <person name="Andreopoulos B."/>
            <person name="Lu D."/>
            <person name="Skrede I."/>
            <person name="Drula E."/>
            <person name="Henrissat B."/>
            <person name="Morin E."/>
            <person name="Kohler A."/>
            <person name="Barry K."/>
            <person name="LaButti K."/>
            <person name="Morin E."/>
            <person name="Salamov A."/>
            <person name="Lipzen A."/>
            <person name="Mereny Z."/>
            <person name="Hegedus B."/>
            <person name="Baldrian P."/>
            <person name="Stursova M."/>
            <person name="Weitz H."/>
            <person name="Taylor A."/>
            <person name="Grigoriev I.V."/>
            <person name="Nagy L.G."/>
            <person name="Martin F."/>
            <person name="Kauserud H."/>
        </authorList>
    </citation>
    <scope>NUCLEOTIDE SEQUENCE</scope>
    <source>
        <strain evidence="1">CBHHK182m</strain>
    </source>
</reference>
<dbReference type="Proteomes" id="UP001215598">
    <property type="component" value="Unassembled WGS sequence"/>
</dbReference>
<sequence>MDEFYDRVGAACALDEEARARRAMAASSFNPIFQHLADLDLDLARVTESGAHRKAWKLCIPCKDDGVLDEIVFGIQGILSNVALVPTTSGKRVLPHFVSLETRKAIRLGQRAEICGMNTQTFEEALNKLHGSHEKFQQYFGGQSILKISPQNSQFGRSIATGNRIFTMRSDYPNEQSSSFEPGVDPMGALERLTSTEIFHSPDNVVKYFRRTKSNKECTTYEEWYPGPFKIGDIVELQASLVAVQMVDNGVKITCRLHAISLLNNMFTRRSQEATLRRAASRRPPAATVAIRRRIGHFPSVVVEGEKSEGAESEDGTE</sequence>
<comment type="caution">
    <text evidence="1">The sequence shown here is derived from an EMBL/GenBank/DDBJ whole genome shotgun (WGS) entry which is preliminary data.</text>
</comment>
<accession>A0AAD7NK16</accession>
<organism evidence="1 2">
    <name type="scientific">Mycena metata</name>
    <dbReference type="NCBI Taxonomy" id="1033252"/>
    <lineage>
        <taxon>Eukaryota</taxon>
        <taxon>Fungi</taxon>
        <taxon>Dikarya</taxon>
        <taxon>Basidiomycota</taxon>
        <taxon>Agaricomycotina</taxon>
        <taxon>Agaricomycetes</taxon>
        <taxon>Agaricomycetidae</taxon>
        <taxon>Agaricales</taxon>
        <taxon>Marasmiineae</taxon>
        <taxon>Mycenaceae</taxon>
        <taxon>Mycena</taxon>
    </lineage>
</organism>
<proteinExistence type="predicted"/>
<protein>
    <submittedName>
        <fullName evidence="1">Uncharacterized protein</fullName>
    </submittedName>
</protein>
<keyword evidence="2" id="KW-1185">Reference proteome</keyword>
<dbReference type="EMBL" id="JARKIB010000028">
    <property type="protein sequence ID" value="KAJ7764351.1"/>
    <property type="molecule type" value="Genomic_DNA"/>
</dbReference>
<evidence type="ECO:0000313" key="2">
    <source>
        <dbReference type="Proteomes" id="UP001215598"/>
    </source>
</evidence>
<evidence type="ECO:0000313" key="1">
    <source>
        <dbReference type="EMBL" id="KAJ7764351.1"/>
    </source>
</evidence>